<dbReference type="GO" id="GO:0006417">
    <property type="term" value="P:regulation of translation"/>
    <property type="evidence" value="ECO:0007669"/>
    <property type="project" value="UniProtKB-KW"/>
</dbReference>
<comment type="function">
    <text evidence="4">Acts as an anti-CsrA protein, binds CsrA and prevents it from repressing translation of its target genes, one of which is flagellin. Binds to flagellin and participates in the assembly of the flagellum.</text>
</comment>
<dbReference type="RefSeq" id="WP_015405531.1">
    <property type="nucleotide sequence ID" value="NC_020304.1"/>
</dbReference>
<keyword evidence="1 4" id="KW-0963">Cytoplasm</keyword>
<protein>
    <recommendedName>
        <fullName evidence="4">Flagellar assembly factor FliW</fullName>
    </recommendedName>
</protein>
<evidence type="ECO:0000313" key="5">
    <source>
        <dbReference type="EMBL" id="AGF79849.1"/>
    </source>
</evidence>
<keyword evidence="3 4" id="KW-0810">Translation regulation</keyword>
<keyword evidence="6" id="KW-1185">Reference proteome</keyword>
<comment type="subcellular location">
    <subcellularLocation>
        <location evidence="4">Cytoplasm</location>
    </subcellularLocation>
</comment>
<dbReference type="STRING" id="1167006.UWK_03328"/>
<comment type="similarity">
    <text evidence="4">Belongs to the FliW family.</text>
</comment>
<name>M1NJU0_DESSD</name>
<keyword evidence="4" id="KW-0143">Chaperone</keyword>
<evidence type="ECO:0000256" key="1">
    <source>
        <dbReference type="ARBA" id="ARBA00022490"/>
    </source>
</evidence>
<dbReference type="PANTHER" id="PTHR39190">
    <property type="entry name" value="FLAGELLAR ASSEMBLY FACTOR FLIW"/>
    <property type="match status" value="1"/>
</dbReference>
<dbReference type="Proteomes" id="UP000011721">
    <property type="component" value="Chromosome"/>
</dbReference>
<accession>M1NJU0</accession>
<reference evidence="6" key="1">
    <citation type="journal article" date="2013" name="Stand. Genomic Sci.">
        <title>Complete genome sequence of Desulfocapsa sulfexigens, a marine deltaproteobacterium specialized in disproportionating inorganic sulfur compounds.</title>
        <authorList>
            <person name="Finster K.W."/>
            <person name="Kjeldsen K.U."/>
            <person name="Kube M."/>
            <person name="Reinhardt R."/>
            <person name="Mussmann M."/>
            <person name="Amann R."/>
            <person name="Schreiber L."/>
        </authorList>
    </citation>
    <scope>NUCLEOTIDE SEQUENCE [LARGE SCALE GENOMIC DNA]</scope>
    <source>
        <strain evidence="6">DSM 10523 / SB164P1</strain>
    </source>
</reference>
<comment type="subunit">
    <text evidence="4">Interacts with translational regulator CsrA and flagellin(s).</text>
</comment>
<dbReference type="PANTHER" id="PTHR39190:SF1">
    <property type="entry name" value="FLAGELLAR ASSEMBLY FACTOR FLIW"/>
    <property type="match status" value="1"/>
</dbReference>
<dbReference type="SUPFAM" id="SSF141457">
    <property type="entry name" value="BH3618-like"/>
    <property type="match status" value="1"/>
</dbReference>
<proteinExistence type="inferred from homology"/>
<dbReference type="KEGG" id="dsf:UWK_03328"/>
<organism evidence="5 6">
    <name type="scientific">Desulfocapsa sulfexigens (strain DSM 10523 / SB164P1)</name>
    <dbReference type="NCBI Taxonomy" id="1167006"/>
    <lineage>
        <taxon>Bacteria</taxon>
        <taxon>Pseudomonadati</taxon>
        <taxon>Thermodesulfobacteriota</taxon>
        <taxon>Desulfobulbia</taxon>
        <taxon>Desulfobulbales</taxon>
        <taxon>Desulfocapsaceae</taxon>
        <taxon>Desulfocapsa</taxon>
    </lineage>
</organism>
<dbReference type="GO" id="GO:0044780">
    <property type="term" value="P:bacterial-type flagellum assembly"/>
    <property type="evidence" value="ECO:0007669"/>
    <property type="project" value="UniProtKB-UniRule"/>
</dbReference>
<evidence type="ECO:0000256" key="2">
    <source>
        <dbReference type="ARBA" id="ARBA00022795"/>
    </source>
</evidence>
<sequence length="139" mass="15761">MSMQSRVTQQPSIQSEKIFTFPKGIPGFEEYTTFKIFHKDDGKVSAYWLESCEAPVVTFTLVDPTSYDLNYDIFLDDAEVQTIKADNPLDIGVFLMLKKTEEETDSQLAANIGGPLVINVQKQLGLQKVLKKRQNETEH</sequence>
<gene>
    <name evidence="4" type="primary">fliW</name>
    <name evidence="5" type="ordered locus">UWK_03328</name>
</gene>
<evidence type="ECO:0000256" key="4">
    <source>
        <dbReference type="HAMAP-Rule" id="MF_01185"/>
    </source>
</evidence>
<dbReference type="HAMAP" id="MF_01185">
    <property type="entry name" value="FliW"/>
    <property type="match status" value="1"/>
</dbReference>
<keyword evidence="2 4" id="KW-1005">Bacterial flagellum biogenesis</keyword>
<dbReference type="Pfam" id="PF02623">
    <property type="entry name" value="FliW"/>
    <property type="match status" value="1"/>
</dbReference>
<evidence type="ECO:0000313" key="6">
    <source>
        <dbReference type="Proteomes" id="UP000011721"/>
    </source>
</evidence>
<dbReference type="Gene3D" id="2.30.290.10">
    <property type="entry name" value="BH3618-like"/>
    <property type="match status" value="1"/>
</dbReference>
<evidence type="ECO:0000256" key="3">
    <source>
        <dbReference type="ARBA" id="ARBA00022845"/>
    </source>
</evidence>
<dbReference type="EMBL" id="CP003985">
    <property type="protein sequence ID" value="AGF79849.1"/>
    <property type="molecule type" value="Genomic_DNA"/>
</dbReference>
<dbReference type="InterPro" id="IPR024046">
    <property type="entry name" value="Flagellar_assmbl_FliW_dom_sf"/>
</dbReference>
<dbReference type="AlphaFoldDB" id="M1NJU0"/>
<dbReference type="HOGENOM" id="CLU_112356_0_1_7"/>
<dbReference type="GO" id="GO:0005737">
    <property type="term" value="C:cytoplasm"/>
    <property type="evidence" value="ECO:0007669"/>
    <property type="project" value="UniProtKB-SubCell"/>
</dbReference>
<dbReference type="InterPro" id="IPR003775">
    <property type="entry name" value="Flagellar_assembly_factor_FliW"/>
</dbReference>
<dbReference type="eggNOG" id="COG1699">
    <property type="taxonomic scope" value="Bacteria"/>
</dbReference>